<sequence length="101" mass="11904">MSWGFLFLVITFLASSVSTIICTVRKNYKFMIFSLSNILIEISYIVVLFYGTLKETGTDLEKWKRAFLDGKLWPFYAGVALLFMVVWWIVVCKKLYARKRR</sequence>
<protein>
    <submittedName>
        <fullName evidence="1">Uncharacterized protein</fullName>
    </submittedName>
</protein>
<name>A0A1U9YQQ9_9BACL</name>
<evidence type="ECO:0000313" key="1">
    <source>
        <dbReference type="EMBL" id="ARF69050.1"/>
    </source>
</evidence>
<dbReference type="EMBL" id="CP020557">
    <property type="protein sequence ID" value="ARF69050.1"/>
    <property type="molecule type" value="Genomic_DNA"/>
</dbReference>
<accession>A0A1U9YQQ9</accession>
<dbReference type="Proteomes" id="UP000192727">
    <property type="component" value="Chromosome"/>
</dbReference>
<organism evidence="1 2">
    <name type="scientific">Paenibacillus larvae subsp. pulvifaciens</name>
    <dbReference type="NCBI Taxonomy" id="1477"/>
    <lineage>
        <taxon>Bacteria</taxon>
        <taxon>Bacillati</taxon>
        <taxon>Bacillota</taxon>
        <taxon>Bacilli</taxon>
        <taxon>Bacillales</taxon>
        <taxon>Paenibacillaceae</taxon>
        <taxon>Paenibacillus</taxon>
    </lineage>
</organism>
<evidence type="ECO:0000313" key="2">
    <source>
        <dbReference type="Proteomes" id="UP000192727"/>
    </source>
</evidence>
<dbReference type="RefSeq" id="WP_077996887.1">
    <property type="nucleotide sequence ID" value="NZ_CP019794.1"/>
</dbReference>
<reference evidence="1 2" key="1">
    <citation type="submission" date="2017-03" db="EMBL/GenBank/DDBJ databases">
        <title>Paenibacillus larvae genome sequencing.</title>
        <authorList>
            <person name="Dingman D.W."/>
        </authorList>
    </citation>
    <scope>NUCLEOTIDE SEQUENCE [LARGE SCALE GENOMIC DNA]</scope>
    <source>
        <strain evidence="1 2">SAG 10367</strain>
    </source>
</reference>
<dbReference type="GeneID" id="64217748"/>
<dbReference type="AlphaFoldDB" id="A0A1U9YQQ9"/>
<gene>
    <name evidence="1" type="ORF">B7C51_16400</name>
</gene>
<proteinExistence type="predicted"/>